<accession>A0A329MPF7</accession>
<evidence type="ECO:0000313" key="1">
    <source>
        <dbReference type="EMBL" id="RAV19797.1"/>
    </source>
</evidence>
<dbReference type="Proteomes" id="UP000250369">
    <property type="component" value="Unassembled WGS sequence"/>
</dbReference>
<organism evidence="1 2">
    <name type="scientific">Paenibacillus contaminans</name>
    <dbReference type="NCBI Taxonomy" id="450362"/>
    <lineage>
        <taxon>Bacteria</taxon>
        <taxon>Bacillati</taxon>
        <taxon>Bacillota</taxon>
        <taxon>Bacilli</taxon>
        <taxon>Bacillales</taxon>
        <taxon>Paenibacillaceae</taxon>
        <taxon>Paenibacillus</taxon>
    </lineage>
</organism>
<reference evidence="1 2" key="1">
    <citation type="journal article" date="2009" name="Int. J. Syst. Evol. Microbiol.">
        <title>Paenibacillus contaminans sp. nov., isolated from a contaminated laboratory plate.</title>
        <authorList>
            <person name="Chou J.H."/>
            <person name="Lee J.H."/>
            <person name="Lin M.C."/>
            <person name="Chang P.S."/>
            <person name="Arun A.B."/>
            <person name="Young C.C."/>
            <person name="Chen W.M."/>
        </authorList>
    </citation>
    <scope>NUCLEOTIDE SEQUENCE [LARGE SCALE GENOMIC DNA]</scope>
    <source>
        <strain evidence="1 2">CKOBP-6</strain>
    </source>
</reference>
<dbReference type="AlphaFoldDB" id="A0A329MPF7"/>
<gene>
    <name evidence="1" type="ORF">DQG23_17805</name>
</gene>
<name>A0A329MPF7_9BACL</name>
<keyword evidence="2" id="KW-1185">Reference proteome</keyword>
<dbReference type="OrthoDB" id="2666285at2"/>
<sequence>MDDKRNMLEQQLIEMLSEGEMKTDDPKESAVKRIHPKYVMRIQTEKDPVREETELYRQMAKEVDDRYDKRLETQKRGKLE</sequence>
<protein>
    <submittedName>
        <fullName evidence="1">Uncharacterized protein</fullName>
    </submittedName>
</protein>
<dbReference type="RefSeq" id="WP_113032227.1">
    <property type="nucleotide sequence ID" value="NZ_QMFB01000010.1"/>
</dbReference>
<dbReference type="EMBL" id="QMFB01000010">
    <property type="protein sequence ID" value="RAV19797.1"/>
    <property type="molecule type" value="Genomic_DNA"/>
</dbReference>
<proteinExistence type="predicted"/>
<comment type="caution">
    <text evidence="1">The sequence shown here is derived from an EMBL/GenBank/DDBJ whole genome shotgun (WGS) entry which is preliminary data.</text>
</comment>
<evidence type="ECO:0000313" key="2">
    <source>
        <dbReference type="Proteomes" id="UP000250369"/>
    </source>
</evidence>